<accession>A0A8X7N2X2</accession>
<dbReference type="EMBL" id="LWDG02000948">
    <property type="protein sequence ID" value="KAE8261632.1"/>
    <property type="molecule type" value="Genomic_DNA"/>
</dbReference>
<keyword evidence="3" id="KW-1185">Reference proteome</keyword>
<gene>
    <name evidence="2" type="ORF">A4X09_0g7632</name>
</gene>
<dbReference type="Proteomes" id="UP000078113">
    <property type="component" value="Unassembled WGS sequence"/>
</dbReference>
<proteinExistence type="predicted"/>
<feature type="compositionally biased region" description="Polar residues" evidence="1">
    <location>
        <begin position="283"/>
        <end position="293"/>
    </location>
</feature>
<evidence type="ECO:0000313" key="2">
    <source>
        <dbReference type="EMBL" id="KAE8261632.1"/>
    </source>
</evidence>
<evidence type="ECO:0000313" key="3">
    <source>
        <dbReference type="Proteomes" id="UP000078113"/>
    </source>
</evidence>
<evidence type="ECO:0000256" key="1">
    <source>
        <dbReference type="SAM" id="MobiDB-lite"/>
    </source>
</evidence>
<reference evidence="2" key="2">
    <citation type="journal article" date="2019" name="IMA Fungus">
        <title>Genome sequencing and comparison of five Tilletia species to identify candidate genes for the detection of regulated species infecting wheat.</title>
        <authorList>
            <person name="Nguyen H.D.T."/>
            <person name="Sultana T."/>
            <person name="Kesanakurti P."/>
            <person name="Hambleton S."/>
        </authorList>
    </citation>
    <scope>NUCLEOTIDE SEQUENCE</scope>
    <source>
        <strain evidence="2">DAOMC 236422</strain>
    </source>
</reference>
<feature type="region of interest" description="Disordered" evidence="1">
    <location>
        <begin position="269"/>
        <end position="294"/>
    </location>
</feature>
<reference evidence="2" key="1">
    <citation type="submission" date="2016-04" db="EMBL/GenBank/DDBJ databases">
        <authorList>
            <person name="Nguyen H.D."/>
            <person name="Samba Siva P."/>
            <person name="Cullis J."/>
            <person name="Levesque C.A."/>
            <person name="Hambleton S."/>
        </authorList>
    </citation>
    <scope>NUCLEOTIDE SEQUENCE</scope>
    <source>
        <strain evidence="2">DAOMC 236422</strain>
    </source>
</reference>
<comment type="caution">
    <text evidence="2">The sequence shown here is derived from an EMBL/GenBank/DDBJ whole genome shotgun (WGS) entry which is preliminary data.</text>
</comment>
<name>A0A8X7N2X2_9BASI</name>
<dbReference type="AlphaFoldDB" id="A0A8X7N2X2"/>
<sequence length="322" mass="36011">MSSSSSTSSGSADDRNLRCDEFSAQVLNGSGKPMPFYGVRREGRLVEAFTEAKEGENFAVRINSSVLDGTYSAKLVIGGRWVRTRICDFLDWPVTIKHRHISETEAETLRFAKVATTDDEVEGMRDITEVDRMCQVCITVTKVCKKKPKQASFTHQDLSPKQQIYEKAKKVGAVQFSAGPIIASKAPRIWKTTEDSAFPRVEFKIRCITRVGLQLRKYIPFEKEKKKKRPKEAEEVDALEKYLEVSDLALDSIIFELIVRQADPQNELDKVKKRKRALEDAESSGSSGAQGCSNVKAEPIAFDFSRGGTAENPLDIDDSSEE</sequence>
<protein>
    <submittedName>
        <fullName evidence="2">Uncharacterized protein</fullName>
    </submittedName>
</protein>
<feature type="region of interest" description="Disordered" evidence="1">
    <location>
        <begin position="303"/>
        <end position="322"/>
    </location>
</feature>
<organism evidence="2 3">
    <name type="scientific">Tilletia walkeri</name>
    <dbReference type="NCBI Taxonomy" id="117179"/>
    <lineage>
        <taxon>Eukaryota</taxon>
        <taxon>Fungi</taxon>
        <taxon>Dikarya</taxon>
        <taxon>Basidiomycota</taxon>
        <taxon>Ustilaginomycotina</taxon>
        <taxon>Exobasidiomycetes</taxon>
        <taxon>Tilletiales</taxon>
        <taxon>Tilletiaceae</taxon>
        <taxon>Tilletia</taxon>
    </lineage>
</organism>